<dbReference type="GO" id="GO:0003729">
    <property type="term" value="F:mRNA binding"/>
    <property type="evidence" value="ECO:0007669"/>
    <property type="project" value="UniProtKB-ARBA"/>
</dbReference>
<evidence type="ECO:0000256" key="2">
    <source>
        <dbReference type="ARBA" id="ARBA00022737"/>
    </source>
</evidence>
<dbReference type="OrthoDB" id="185373at2759"/>
<dbReference type="Pfam" id="PF20430">
    <property type="entry name" value="Eplus_motif"/>
    <property type="match status" value="1"/>
</dbReference>
<comment type="similarity">
    <text evidence="1">Belongs to the PPR family. PCMP-H subfamily.</text>
</comment>
<dbReference type="PANTHER" id="PTHR47926">
    <property type="entry name" value="PENTATRICOPEPTIDE REPEAT-CONTAINING PROTEIN"/>
    <property type="match status" value="1"/>
</dbReference>
<dbReference type="Pfam" id="PF20431">
    <property type="entry name" value="E_motif"/>
    <property type="match status" value="1"/>
</dbReference>
<dbReference type="NCBIfam" id="TIGR00756">
    <property type="entry name" value="PPR"/>
    <property type="match status" value="5"/>
</dbReference>
<dbReference type="Pfam" id="PF14432">
    <property type="entry name" value="DYW_deaminase"/>
    <property type="match status" value="1"/>
</dbReference>
<keyword evidence="2" id="KW-0677">Repeat</keyword>
<dbReference type="InterPro" id="IPR046960">
    <property type="entry name" value="PPR_At4g14850-like_plant"/>
</dbReference>
<gene>
    <name evidence="6" type="ORF">IFM89_030378</name>
</gene>
<accession>A0A835LJX9</accession>
<dbReference type="InterPro" id="IPR002885">
    <property type="entry name" value="PPR_rpt"/>
</dbReference>
<sequence>MVVDGGGWGSVVVGVDGVLVGGGVSHGEGGGDKAFAQNNDWTRTLSLFNYQLTTPTAPTPDEYTFTSVIKACAGNGCVLDGFKVHGVVAKLGHEENLFVKNSLIDMYFKFGFKNVGEKLFDEMSVRDVVSWNTLVSGFCLSGDVEKARCVFDQMVEKSLVTWSAMITGYTRKGEVSAARELFDRMSERNVVCWNAMIAGYAQNEKYSDAIDLFRQMLRVSGCGPNDVTFVNVLSACAHLGALDLGKWIDRYIRRSGMELNLFLGNALADMFAKCGCLKDARRVFNEMHDRDVITWSILISGLAMHGHAGEAFGYFYEMLKCGIKPNDITFMGVLSACTHAGLVDEGLKYFNQIDKVYGISSTVEHYGCVVDLLSRAGRLKEAEDLINSMPMKPNVIVWGALLGGCRTYKDIERGERVVQHILELDSGHSGSYVYLSNVYASMGRLEDAASCRLKMRENGVMKTPGGSWIEIGHIVHEFFMGDRSHPQTDKIYSMISELGSRMKLAGYKPNTDLVVHSVDEEEKEDVLFTHSEKLAIAFGLISTREGTTIRMEASEEVKSNTKKKIFVAGATGATGKRVVEQLLAKGFAVKAGVRDIGKAKNTFSDNPSLQFVKADVTEGSTKLAEAIGNDSEAVICATGFRRSMDLTQPWKVDNLGTVNLVDACQKTGVNKFILVSSILVNGAAMGQLLNPAYIFLNVFGLTLIAKLQAEKYIRKSGINYTIIRPGGLKNDPPSGNIIMEPEDTLSGGAISRDQVAEVAVEALDLTESSYKVVEIVARAEATKRSIKDLFGSIKQH</sequence>
<evidence type="ECO:0000259" key="5">
    <source>
        <dbReference type="Pfam" id="PF14432"/>
    </source>
</evidence>
<feature type="repeat" description="PPR" evidence="3">
    <location>
        <begin position="291"/>
        <end position="325"/>
    </location>
</feature>
<feature type="repeat" description="PPR" evidence="3">
    <location>
        <begin position="189"/>
        <end position="224"/>
    </location>
</feature>
<dbReference type="CDD" id="cd05243">
    <property type="entry name" value="SDR_a5"/>
    <property type="match status" value="1"/>
</dbReference>
<protein>
    <recommendedName>
        <fullName evidence="8">NAD(P)-binding domain-containing protein</fullName>
    </recommendedName>
</protein>
<dbReference type="Gene3D" id="3.40.50.720">
    <property type="entry name" value="NAD(P)-binding Rossmann-like Domain"/>
    <property type="match status" value="1"/>
</dbReference>
<organism evidence="6 7">
    <name type="scientific">Coptis chinensis</name>
    <dbReference type="NCBI Taxonomy" id="261450"/>
    <lineage>
        <taxon>Eukaryota</taxon>
        <taxon>Viridiplantae</taxon>
        <taxon>Streptophyta</taxon>
        <taxon>Embryophyta</taxon>
        <taxon>Tracheophyta</taxon>
        <taxon>Spermatophyta</taxon>
        <taxon>Magnoliopsida</taxon>
        <taxon>Ranunculales</taxon>
        <taxon>Ranunculaceae</taxon>
        <taxon>Coptidoideae</taxon>
        <taxon>Coptis</taxon>
    </lineage>
</organism>
<comment type="caution">
    <text evidence="6">The sequence shown here is derived from an EMBL/GenBank/DDBJ whole genome shotgun (WGS) entry which is preliminary data.</text>
</comment>
<proteinExistence type="inferred from homology"/>
<dbReference type="GO" id="GO:0009451">
    <property type="term" value="P:RNA modification"/>
    <property type="evidence" value="ECO:0007669"/>
    <property type="project" value="InterPro"/>
</dbReference>
<dbReference type="InterPro" id="IPR032867">
    <property type="entry name" value="DYW_dom"/>
</dbReference>
<feature type="domain" description="DYW" evidence="5">
    <location>
        <begin position="506"/>
        <end position="553"/>
    </location>
</feature>
<evidence type="ECO:0000259" key="4">
    <source>
        <dbReference type="Pfam" id="PF13460"/>
    </source>
</evidence>
<dbReference type="Pfam" id="PF13460">
    <property type="entry name" value="NAD_binding_10"/>
    <property type="match status" value="1"/>
</dbReference>
<dbReference type="Pfam" id="PF13041">
    <property type="entry name" value="PPR_2"/>
    <property type="match status" value="2"/>
</dbReference>
<dbReference type="SUPFAM" id="SSF51735">
    <property type="entry name" value="NAD(P)-binding Rossmann-fold domains"/>
    <property type="match status" value="1"/>
</dbReference>
<dbReference type="InterPro" id="IPR046849">
    <property type="entry name" value="E2_motif"/>
</dbReference>
<evidence type="ECO:0000313" key="6">
    <source>
        <dbReference type="EMBL" id="KAF9590066.1"/>
    </source>
</evidence>
<dbReference type="Pfam" id="PF12854">
    <property type="entry name" value="PPR_1"/>
    <property type="match status" value="1"/>
</dbReference>
<keyword evidence="7" id="KW-1185">Reference proteome</keyword>
<dbReference type="AlphaFoldDB" id="A0A835LJX9"/>
<dbReference type="Gene3D" id="1.25.40.10">
    <property type="entry name" value="Tetratricopeptide repeat domain"/>
    <property type="match status" value="4"/>
</dbReference>
<dbReference type="FunFam" id="1.25.40.10:FF:000690">
    <property type="entry name" value="Pentatricopeptide repeat-containing protein"/>
    <property type="match status" value="1"/>
</dbReference>
<evidence type="ECO:0000256" key="3">
    <source>
        <dbReference type="PROSITE-ProRule" id="PRU00708"/>
    </source>
</evidence>
<feature type="repeat" description="PPR" evidence="3">
    <location>
        <begin position="127"/>
        <end position="161"/>
    </location>
</feature>
<evidence type="ECO:0000256" key="1">
    <source>
        <dbReference type="ARBA" id="ARBA00006643"/>
    </source>
</evidence>
<name>A0A835LJX9_9MAGN</name>
<dbReference type="EMBL" id="JADFTS010000009">
    <property type="protein sequence ID" value="KAF9590066.1"/>
    <property type="molecule type" value="Genomic_DNA"/>
</dbReference>
<dbReference type="InterPro" id="IPR046848">
    <property type="entry name" value="E_motif"/>
</dbReference>
<dbReference type="Proteomes" id="UP000631114">
    <property type="component" value="Unassembled WGS sequence"/>
</dbReference>
<evidence type="ECO:0000313" key="7">
    <source>
        <dbReference type="Proteomes" id="UP000631114"/>
    </source>
</evidence>
<dbReference type="InterPro" id="IPR016040">
    <property type="entry name" value="NAD(P)-bd_dom"/>
</dbReference>
<dbReference type="SUPFAM" id="SSF48452">
    <property type="entry name" value="TPR-like"/>
    <property type="match status" value="1"/>
</dbReference>
<dbReference type="InterPro" id="IPR036291">
    <property type="entry name" value="NAD(P)-bd_dom_sf"/>
</dbReference>
<dbReference type="FunFam" id="1.25.40.10:FF:000333">
    <property type="entry name" value="Pentatricopeptide repeat-containing protein"/>
    <property type="match status" value="1"/>
</dbReference>
<dbReference type="PANTHER" id="PTHR47926:SF463">
    <property type="entry name" value="PENTATRICOPEPTIDE REPEAT-CONTAINING PROTEIN"/>
    <property type="match status" value="1"/>
</dbReference>
<dbReference type="PROSITE" id="PS51375">
    <property type="entry name" value="PPR"/>
    <property type="match status" value="3"/>
</dbReference>
<dbReference type="GO" id="GO:0008270">
    <property type="term" value="F:zinc ion binding"/>
    <property type="evidence" value="ECO:0007669"/>
    <property type="project" value="InterPro"/>
</dbReference>
<reference evidence="6 7" key="1">
    <citation type="submission" date="2020-10" db="EMBL/GenBank/DDBJ databases">
        <title>The Coptis chinensis genome and diversification of protoberbering-type alkaloids.</title>
        <authorList>
            <person name="Wang B."/>
            <person name="Shu S."/>
            <person name="Song C."/>
            <person name="Liu Y."/>
        </authorList>
    </citation>
    <scope>NUCLEOTIDE SEQUENCE [LARGE SCALE GENOMIC DNA]</scope>
    <source>
        <strain evidence="6">HL-2020</strain>
        <tissue evidence="6">Leaf</tissue>
    </source>
</reference>
<dbReference type="InterPro" id="IPR011990">
    <property type="entry name" value="TPR-like_helical_dom_sf"/>
</dbReference>
<evidence type="ECO:0008006" key="8">
    <source>
        <dbReference type="Google" id="ProtNLM"/>
    </source>
</evidence>
<feature type="domain" description="NAD(P)-binding" evidence="4">
    <location>
        <begin position="569"/>
        <end position="764"/>
    </location>
</feature>
<dbReference type="Pfam" id="PF01535">
    <property type="entry name" value="PPR"/>
    <property type="match status" value="1"/>
</dbReference>